<dbReference type="AlphaFoldDB" id="A0A7J7IWI7"/>
<dbReference type="GO" id="GO:0001727">
    <property type="term" value="F:lipid kinase activity"/>
    <property type="evidence" value="ECO:0007669"/>
    <property type="project" value="TreeGrafter"/>
</dbReference>
<dbReference type="GO" id="GO:0005737">
    <property type="term" value="C:cytoplasm"/>
    <property type="evidence" value="ECO:0007669"/>
    <property type="project" value="TreeGrafter"/>
</dbReference>
<sequence length="285" mass="31342">MLTHSTFVLLKHHIRPMDLIALDTVAGRKYSFLSLTWGLIADIDIESERFRALGNARFTVEAIFRILSPRAYKGKLSFLPNSPYTHKIRSQTVTLLSQGQREQPATNGKVRSASTPNLSPHTTELGTAANTLGNGHADGAVRDIQEVEETGSEGDVEEEIELPPLDQPVPEHWVTIDDYFVSIVAVYQSHIGPEILAAPAATMTDKLIHLLIIRSPVTRLQMLNIMTQLETGSHTNNPQVELVAVKAFRLEPLELRGNMVVDGEKVAYGPVQGKVLPSAARVMAL</sequence>
<dbReference type="SUPFAM" id="SSF111331">
    <property type="entry name" value="NAD kinase/diacylglycerol kinase-like"/>
    <property type="match status" value="1"/>
</dbReference>
<dbReference type="EMBL" id="VXIV02003325">
    <property type="protein sequence ID" value="KAF6018269.1"/>
    <property type="molecule type" value="Genomic_DNA"/>
</dbReference>
<evidence type="ECO:0000259" key="2">
    <source>
        <dbReference type="Pfam" id="PF19279"/>
    </source>
</evidence>
<dbReference type="Pfam" id="PF19279">
    <property type="entry name" value="YegS_C"/>
    <property type="match status" value="1"/>
</dbReference>
<name>A0A7J7IWI7_BUGNE</name>
<dbReference type="InterPro" id="IPR045540">
    <property type="entry name" value="YegS/DAGK_C"/>
</dbReference>
<dbReference type="OrthoDB" id="3853857at2759"/>
<dbReference type="InterPro" id="IPR016064">
    <property type="entry name" value="NAD/diacylglycerol_kinase_sf"/>
</dbReference>
<feature type="region of interest" description="Disordered" evidence="1">
    <location>
        <begin position="97"/>
        <end position="137"/>
    </location>
</feature>
<feature type="domain" description="YegS/DAGK C-terminal" evidence="2">
    <location>
        <begin position="183"/>
        <end position="283"/>
    </location>
</feature>
<dbReference type="GO" id="GO:0016020">
    <property type="term" value="C:membrane"/>
    <property type="evidence" value="ECO:0007669"/>
    <property type="project" value="TreeGrafter"/>
</dbReference>
<dbReference type="GO" id="GO:0046512">
    <property type="term" value="P:sphingosine biosynthetic process"/>
    <property type="evidence" value="ECO:0007669"/>
    <property type="project" value="TreeGrafter"/>
</dbReference>
<evidence type="ECO:0000313" key="4">
    <source>
        <dbReference type="Proteomes" id="UP000593567"/>
    </source>
</evidence>
<proteinExistence type="predicted"/>
<dbReference type="Proteomes" id="UP000593567">
    <property type="component" value="Unassembled WGS sequence"/>
</dbReference>
<evidence type="ECO:0000256" key="1">
    <source>
        <dbReference type="SAM" id="MobiDB-lite"/>
    </source>
</evidence>
<gene>
    <name evidence="3" type="ORF">EB796_023431</name>
</gene>
<evidence type="ECO:0000313" key="3">
    <source>
        <dbReference type="EMBL" id="KAF6018269.1"/>
    </source>
</evidence>
<dbReference type="InterPro" id="IPR050187">
    <property type="entry name" value="Lipid_Phosphate_FormReg"/>
</dbReference>
<comment type="caution">
    <text evidence="3">The sequence shown here is derived from an EMBL/GenBank/DDBJ whole genome shotgun (WGS) entry which is preliminary data.</text>
</comment>
<feature type="compositionally biased region" description="Polar residues" evidence="1">
    <location>
        <begin position="112"/>
        <end position="133"/>
    </location>
</feature>
<reference evidence="3" key="1">
    <citation type="submission" date="2020-06" db="EMBL/GenBank/DDBJ databases">
        <title>Draft genome of Bugula neritina, a colonial animal packing powerful symbionts and potential medicines.</title>
        <authorList>
            <person name="Rayko M."/>
        </authorList>
    </citation>
    <scope>NUCLEOTIDE SEQUENCE [LARGE SCALE GENOMIC DNA]</scope>
    <source>
        <strain evidence="3">Kwan_BN1</strain>
    </source>
</reference>
<keyword evidence="4" id="KW-1185">Reference proteome</keyword>
<organism evidence="3 4">
    <name type="scientific">Bugula neritina</name>
    <name type="common">Brown bryozoan</name>
    <name type="synonym">Sertularia neritina</name>
    <dbReference type="NCBI Taxonomy" id="10212"/>
    <lineage>
        <taxon>Eukaryota</taxon>
        <taxon>Metazoa</taxon>
        <taxon>Spiralia</taxon>
        <taxon>Lophotrochozoa</taxon>
        <taxon>Bryozoa</taxon>
        <taxon>Gymnolaemata</taxon>
        <taxon>Cheilostomatida</taxon>
        <taxon>Flustrina</taxon>
        <taxon>Buguloidea</taxon>
        <taxon>Bugulidae</taxon>
        <taxon>Bugula</taxon>
    </lineage>
</organism>
<dbReference type="PANTHER" id="PTHR12358">
    <property type="entry name" value="SPHINGOSINE KINASE"/>
    <property type="match status" value="1"/>
</dbReference>
<accession>A0A7J7IWI7</accession>
<dbReference type="Gene3D" id="2.60.200.40">
    <property type="match status" value="1"/>
</dbReference>
<protein>
    <submittedName>
        <fullName evidence="3">SPHK1</fullName>
    </submittedName>
</protein>
<feature type="compositionally biased region" description="Polar residues" evidence="1">
    <location>
        <begin position="97"/>
        <end position="106"/>
    </location>
</feature>
<dbReference type="PANTHER" id="PTHR12358:SF112">
    <property type="entry name" value="LD11247P-RELATED"/>
    <property type="match status" value="1"/>
</dbReference>